<dbReference type="InterPro" id="IPR036249">
    <property type="entry name" value="Thioredoxin-like_sf"/>
</dbReference>
<dbReference type="Pfam" id="PF02798">
    <property type="entry name" value="GST_N"/>
    <property type="match status" value="1"/>
</dbReference>
<dbReference type="Gene3D" id="1.20.1050.10">
    <property type="match status" value="1"/>
</dbReference>
<dbReference type="SUPFAM" id="SSF47616">
    <property type="entry name" value="GST C-terminal domain-like"/>
    <property type="match status" value="1"/>
</dbReference>
<feature type="domain" description="GST N-terminal" evidence="1">
    <location>
        <begin position="2"/>
        <end position="79"/>
    </location>
</feature>
<dbReference type="PROSITE" id="PS50404">
    <property type="entry name" value="GST_NTER"/>
    <property type="match status" value="1"/>
</dbReference>
<dbReference type="Pfam" id="PF14497">
    <property type="entry name" value="GST_C_3"/>
    <property type="match status" value="1"/>
</dbReference>
<dbReference type="EMBL" id="CAJHNH020005580">
    <property type="protein sequence ID" value="CAG5132707.1"/>
    <property type="molecule type" value="Genomic_DNA"/>
</dbReference>
<organism evidence="3 4">
    <name type="scientific">Candidula unifasciata</name>
    <dbReference type="NCBI Taxonomy" id="100452"/>
    <lineage>
        <taxon>Eukaryota</taxon>
        <taxon>Metazoa</taxon>
        <taxon>Spiralia</taxon>
        <taxon>Lophotrochozoa</taxon>
        <taxon>Mollusca</taxon>
        <taxon>Gastropoda</taxon>
        <taxon>Heterobranchia</taxon>
        <taxon>Euthyneura</taxon>
        <taxon>Panpulmonata</taxon>
        <taxon>Eupulmonata</taxon>
        <taxon>Stylommatophora</taxon>
        <taxon>Helicina</taxon>
        <taxon>Helicoidea</taxon>
        <taxon>Geomitridae</taxon>
        <taxon>Candidula</taxon>
    </lineage>
</organism>
<reference evidence="3" key="1">
    <citation type="submission" date="2021-04" db="EMBL/GenBank/DDBJ databases">
        <authorList>
            <consortium name="Molecular Ecology Group"/>
        </authorList>
    </citation>
    <scope>NUCLEOTIDE SEQUENCE</scope>
</reference>
<dbReference type="PROSITE" id="PS50405">
    <property type="entry name" value="GST_CTER"/>
    <property type="match status" value="1"/>
</dbReference>
<evidence type="ECO:0000313" key="3">
    <source>
        <dbReference type="EMBL" id="CAG5132707.1"/>
    </source>
</evidence>
<dbReference type="InterPro" id="IPR004045">
    <property type="entry name" value="Glutathione_S-Trfase_N"/>
</dbReference>
<dbReference type="InterPro" id="IPR040079">
    <property type="entry name" value="Glutathione_S-Trfase"/>
</dbReference>
<dbReference type="CDD" id="cd03039">
    <property type="entry name" value="GST_N_Sigma_like"/>
    <property type="match status" value="1"/>
</dbReference>
<dbReference type="Gene3D" id="3.40.30.10">
    <property type="entry name" value="Glutaredoxin"/>
    <property type="match status" value="1"/>
</dbReference>
<dbReference type="SFLD" id="SFLDG01205">
    <property type="entry name" value="AMPS.1"/>
    <property type="match status" value="1"/>
</dbReference>
<dbReference type="PANTHER" id="PTHR11571">
    <property type="entry name" value="GLUTATHIONE S-TRANSFERASE"/>
    <property type="match status" value="1"/>
</dbReference>
<keyword evidence="4" id="KW-1185">Reference proteome</keyword>
<evidence type="ECO:0000313" key="4">
    <source>
        <dbReference type="Proteomes" id="UP000678393"/>
    </source>
</evidence>
<dbReference type="InterPro" id="IPR050213">
    <property type="entry name" value="GST_superfamily"/>
</dbReference>
<dbReference type="InterPro" id="IPR036282">
    <property type="entry name" value="Glutathione-S-Trfase_C_sf"/>
</dbReference>
<accession>A0A8S3ZT68</accession>
<proteinExistence type="predicted"/>
<protein>
    <recommendedName>
        <fullName evidence="5">Glutathione S-transferase</fullName>
    </recommendedName>
</protein>
<evidence type="ECO:0000259" key="2">
    <source>
        <dbReference type="PROSITE" id="PS50405"/>
    </source>
</evidence>
<dbReference type="InterPro" id="IPR010987">
    <property type="entry name" value="Glutathione-S-Trfase_C-like"/>
</dbReference>
<dbReference type="SUPFAM" id="SSF52833">
    <property type="entry name" value="Thioredoxin-like"/>
    <property type="match status" value="1"/>
</dbReference>
<dbReference type="Proteomes" id="UP000678393">
    <property type="component" value="Unassembled WGS sequence"/>
</dbReference>
<dbReference type="GO" id="GO:0006749">
    <property type="term" value="P:glutathione metabolic process"/>
    <property type="evidence" value="ECO:0007669"/>
    <property type="project" value="TreeGrafter"/>
</dbReference>
<dbReference type="FunFam" id="1.20.1050.10:FF:000030">
    <property type="entry name" value="Glutathione S-transferase S1"/>
    <property type="match status" value="1"/>
</dbReference>
<comment type="caution">
    <text evidence="3">The sequence shown here is derived from an EMBL/GenBank/DDBJ whole genome shotgun (WGS) entry which is preliminary data.</text>
</comment>
<dbReference type="CDD" id="cd03192">
    <property type="entry name" value="GST_C_Sigma_like"/>
    <property type="match status" value="1"/>
</dbReference>
<sequence>MPELKLYYFNGGNRVLVSRLILAAAGVDYEFIQVTRDTWPEQKSTFPFGQLPALSVDGKRFGQSIAIQAYLAREYGLYGSNNIQRLEIDQLVQLREDFSRESHLGPRDRDPEKKAEREKHLSENVYPLYLGYFRKFLLENGTGFAVGDQLSLADLVLYEATSSLVRRNAELLQKYPEILAHREKVEELPRIREFLATSGETARV</sequence>
<dbReference type="PANTHER" id="PTHR11571:SF150">
    <property type="entry name" value="GLUTATHIONE S-TRANSFERASE"/>
    <property type="match status" value="1"/>
</dbReference>
<dbReference type="GO" id="GO:0004364">
    <property type="term" value="F:glutathione transferase activity"/>
    <property type="evidence" value="ECO:0007669"/>
    <property type="project" value="TreeGrafter"/>
</dbReference>
<name>A0A8S3ZT68_9EUPU</name>
<evidence type="ECO:0008006" key="5">
    <source>
        <dbReference type="Google" id="ProtNLM"/>
    </source>
</evidence>
<dbReference type="InterPro" id="IPR004046">
    <property type="entry name" value="GST_C"/>
</dbReference>
<dbReference type="AlphaFoldDB" id="A0A8S3ZT68"/>
<dbReference type="SFLD" id="SFLDG00363">
    <property type="entry name" value="AMPS_(cytGST):_Alpha-__Mu-__Pi"/>
    <property type="match status" value="1"/>
</dbReference>
<dbReference type="SFLD" id="SFLDS00019">
    <property type="entry name" value="Glutathione_Transferase_(cytos"/>
    <property type="match status" value="1"/>
</dbReference>
<evidence type="ECO:0000259" key="1">
    <source>
        <dbReference type="PROSITE" id="PS50404"/>
    </source>
</evidence>
<dbReference type="OrthoDB" id="414243at2759"/>
<feature type="domain" description="GST C-terminal" evidence="2">
    <location>
        <begin position="81"/>
        <end position="204"/>
    </location>
</feature>
<gene>
    <name evidence="3" type="ORF">CUNI_LOCUS18265</name>
</gene>